<sequence>MNANRMVSGLPCRSSSTPRRGFSLLEMMLSLAILGVSLGILAQIAGTGTDAAREARDLSQTRLIASSKMSELLVSASTGMTPAASPAMPVEAMDTDATTMFQAQIDVVPAPMEGMLAVRVSVEALDPDGGPALATYSLTRWMIDPLLGLKELAEEEAALREEEASAESASIQ</sequence>
<dbReference type="PATRIC" id="fig|1263868.3.peg.185"/>
<name>M5SSK9_9BACT</name>
<dbReference type="EMBL" id="ANOF01000006">
    <property type="protein sequence ID" value="EMI29264.1"/>
    <property type="molecule type" value="Genomic_DNA"/>
</dbReference>
<protein>
    <submittedName>
        <fullName evidence="1">Signal peptide protein</fullName>
    </submittedName>
</protein>
<comment type="caution">
    <text evidence="1">The sequence shown here is derived from an EMBL/GenBank/DDBJ whole genome shotgun (WGS) entry which is preliminary data.</text>
</comment>
<organism evidence="1 2">
    <name type="scientific">Rhodopirellula europaea SH398</name>
    <dbReference type="NCBI Taxonomy" id="1263868"/>
    <lineage>
        <taxon>Bacteria</taxon>
        <taxon>Pseudomonadati</taxon>
        <taxon>Planctomycetota</taxon>
        <taxon>Planctomycetia</taxon>
        <taxon>Pirellulales</taxon>
        <taxon>Pirellulaceae</taxon>
        <taxon>Rhodopirellula</taxon>
    </lineage>
</organism>
<evidence type="ECO:0000313" key="1">
    <source>
        <dbReference type="EMBL" id="EMI29264.1"/>
    </source>
</evidence>
<dbReference type="AlphaFoldDB" id="M5SSK9"/>
<evidence type="ECO:0000313" key="2">
    <source>
        <dbReference type="Proteomes" id="UP000011996"/>
    </source>
</evidence>
<accession>M5SSK9</accession>
<dbReference type="Pfam" id="PF07963">
    <property type="entry name" value="N_methyl"/>
    <property type="match status" value="1"/>
</dbReference>
<dbReference type="STRING" id="1263868.RESH_00166"/>
<dbReference type="NCBIfam" id="TIGR02532">
    <property type="entry name" value="IV_pilin_GFxxxE"/>
    <property type="match status" value="1"/>
</dbReference>
<dbReference type="RefSeq" id="WP_008662949.1">
    <property type="nucleotide sequence ID" value="NZ_ANOF01000006.1"/>
</dbReference>
<gene>
    <name evidence="1" type="ORF">RESH_00166</name>
</gene>
<reference evidence="1 2" key="1">
    <citation type="journal article" date="2013" name="Mar. Genomics">
        <title>Expression of sulfatases in Rhodopirellula baltica and the diversity of sulfatases in the genus Rhodopirellula.</title>
        <authorList>
            <person name="Wegner C.E."/>
            <person name="Richter-Heitmann T."/>
            <person name="Klindworth A."/>
            <person name="Klockow C."/>
            <person name="Richter M."/>
            <person name="Achstetter T."/>
            <person name="Glockner F.O."/>
            <person name="Harder J."/>
        </authorList>
    </citation>
    <scope>NUCLEOTIDE SEQUENCE [LARGE SCALE GENOMIC DNA]</scope>
    <source>
        <strain evidence="1 2">SH398</strain>
    </source>
</reference>
<proteinExistence type="predicted"/>
<dbReference type="InterPro" id="IPR012902">
    <property type="entry name" value="N_methyl_site"/>
</dbReference>
<dbReference type="Proteomes" id="UP000011996">
    <property type="component" value="Unassembled WGS sequence"/>
</dbReference>